<accession>A0A386WRP1</accession>
<feature type="transmembrane region" description="Helical" evidence="1">
    <location>
        <begin position="77"/>
        <end position="97"/>
    </location>
</feature>
<keyword evidence="1" id="KW-0812">Transmembrane</keyword>
<protein>
    <recommendedName>
        <fullName evidence="4">DUF2335 domain-containing protein</fullName>
    </recommendedName>
</protein>
<name>A0A386WRP1_9ACTN</name>
<organism evidence="2 3">
    <name type="scientific">Micromonospora tulbaghiae</name>
    <dbReference type="NCBI Taxonomy" id="479978"/>
    <lineage>
        <taxon>Bacteria</taxon>
        <taxon>Bacillati</taxon>
        <taxon>Actinomycetota</taxon>
        <taxon>Actinomycetes</taxon>
        <taxon>Micromonosporales</taxon>
        <taxon>Micromonosporaceae</taxon>
        <taxon>Micromonospora</taxon>
    </lineage>
</organism>
<evidence type="ECO:0000313" key="3">
    <source>
        <dbReference type="Proteomes" id="UP000267804"/>
    </source>
</evidence>
<feature type="transmembrane region" description="Helical" evidence="1">
    <location>
        <begin position="48"/>
        <end position="71"/>
    </location>
</feature>
<reference evidence="2 3" key="1">
    <citation type="submission" date="2017-10" db="EMBL/GenBank/DDBJ databases">
        <title>Integration of genomic and chemical information greatly accelerates assignment of the full stereostructure of myelolactone, a potent inhibitor of myeloma from a marine-derived Micromonospora.</title>
        <authorList>
            <person name="Kim M.C."/>
            <person name="Machado H."/>
            <person name="Jensen P.R."/>
            <person name="Fenical W."/>
        </authorList>
    </citation>
    <scope>NUCLEOTIDE SEQUENCE [LARGE SCALE GENOMIC DNA]</scope>
    <source>
        <strain evidence="2 3">CNY-010</strain>
    </source>
</reference>
<evidence type="ECO:0000256" key="1">
    <source>
        <dbReference type="SAM" id="Phobius"/>
    </source>
</evidence>
<gene>
    <name evidence="2" type="ORF">CSH63_27240</name>
</gene>
<evidence type="ECO:0008006" key="4">
    <source>
        <dbReference type="Google" id="ProtNLM"/>
    </source>
</evidence>
<proteinExistence type="predicted"/>
<dbReference type="AlphaFoldDB" id="A0A386WRP1"/>
<sequence>MEPLISTEERRFIEGKLSADAYLRIGEREAEKEAELELAHQRQRQFRWLSLIFSTLAAAVYVVTSLVFLFIEKSNFGSVAAAVVGFGFGALATLISASQRHARR</sequence>
<dbReference type="EMBL" id="CP024087">
    <property type="protein sequence ID" value="AYF31067.1"/>
    <property type="molecule type" value="Genomic_DNA"/>
</dbReference>
<dbReference type="KEGG" id="mtua:CSH63_27240"/>
<keyword evidence="1" id="KW-0472">Membrane</keyword>
<evidence type="ECO:0000313" key="2">
    <source>
        <dbReference type="EMBL" id="AYF31067.1"/>
    </source>
</evidence>
<keyword evidence="1" id="KW-1133">Transmembrane helix</keyword>
<dbReference type="Proteomes" id="UP000267804">
    <property type="component" value="Chromosome"/>
</dbReference>